<dbReference type="SUPFAM" id="SSF47616">
    <property type="entry name" value="GST C-terminal domain-like"/>
    <property type="match status" value="1"/>
</dbReference>
<dbReference type="PANTHER" id="PTHR12289">
    <property type="entry name" value="METAXIN RELATED"/>
    <property type="match status" value="1"/>
</dbReference>
<dbReference type="Pfam" id="PF17171">
    <property type="entry name" value="GST_C_6"/>
    <property type="match status" value="1"/>
</dbReference>
<dbReference type="InterPro" id="IPR026928">
    <property type="entry name" value="FAX/IsoI-like"/>
</dbReference>
<dbReference type="OrthoDB" id="5809458at2759"/>
<comment type="similarity">
    <text evidence="1">Belongs to the FAX family.</text>
</comment>
<dbReference type="InterPro" id="IPR040079">
    <property type="entry name" value="Glutathione_S-Trfase"/>
</dbReference>
<evidence type="ECO:0000313" key="5">
    <source>
        <dbReference type="EMBL" id="KUI70722.1"/>
    </source>
</evidence>
<sequence length="275" mass="30855">MSRHLESLTLYRGWPDQGKHVWSPFVVKLEARLRFAGVSYVTAAGSPKTAPKGKIPYVEYQNKQQSSAGATTPAVVKMGDSGLITKYFVDDGVLPNLNAGLSPEDKVRDLATRALLEDKLYFYHTRERWLDHYYAMRDHALSAIPWPIRVVVGLLVYRSHKATLYGQGTLRLSDEEIRASKREIWDSINSVLTSVRSKRSGTIEEPMGITKTLPFWFLGGDAPTEVDAVIFGFIVSVLICTAGPESKDIVAGYPVLLDYAGRIHDVYFPDYEKWP</sequence>
<dbReference type="Proteomes" id="UP000078559">
    <property type="component" value="Chromosome 6"/>
</dbReference>
<organism evidence="5 6">
    <name type="scientific">Cytospora mali</name>
    <name type="common">Apple Valsa canker fungus</name>
    <name type="synonym">Valsa mali</name>
    <dbReference type="NCBI Taxonomy" id="578113"/>
    <lineage>
        <taxon>Eukaryota</taxon>
        <taxon>Fungi</taxon>
        <taxon>Dikarya</taxon>
        <taxon>Ascomycota</taxon>
        <taxon>Pezizomycotina</taxon>
        <taxon>Sordariomycetes</taxon>
        <taxon>Sordariomycetidae</taxon>
        <taxon>Diaporthales</taxon>
        <taxon>Cytosporaceae</taxon>
        <taxon>Cytospora</taxon>
    </lineage>
</organism>
<dbReference type="SMR" id="A0A194W370"/>
<evidence type="ECO:0000259" key="3">
    <source>
        <dbReference type="Pfam" id="PF17171"/>
    </source>
</evidence>
<dbReference type="PANTHER" id="PTHR12289:SF41">
    <property type="entry name" value="FAILED AXON CONNECTIONS-RELATED"/>
    <property type="match status" value="1"/>
</dbReference>
<feature type="domain" description="Thioredoxin-like fold" evidence="4">
    <location>
        <begin position="24"/>
        <end position="132"/>
    </location>
</feature>
<dbReference type="InterPro" id="IPR033468">
    <property type="entry name" value="Metaxin_GST"/>
</dbReference>
<dbReference type="SFLD" id="SFLDS00019">
    <property type="entry name" value="Glutathione_Transferase_(cytos"/>
    <property type="match status" value="1"/>
</dbReference>
<dbReference type="SFLD" id="SFLDG01180">
    <property type="entry name" value="SUF1"/>
    <property type="match status" value="1"/>
</dbReference>
<dbReference type="EMBL" id="CM003103">
    <property type="protein sequence ID" value="KUI70722.1"/>
    <property type="molecule type" value="Genomic_DNA"/>
</dbReference>
<gene>
    <name evidence="5" type="ORF">VM1G_06350</name>
</gene>
<protein>
    <recommendedName>
        <fullName evidence="7">Thioredoxin-like fold domain-containing protein</fullName>
    </recommendedName>
</protein>
<dbReference type="GO" id="GO:0005737">
    <property type="term" value="C:cytoplasm"/>
    <property type="evidence" value="ECO:0007669"/>
    <property type="project" value="TreeGrafter"/>
</dbReference>
<comment type="similarity">
    <text evidence="2">Belongs to the GST superfamily.</text>
</comment>
<dbReference type="InterPro" id="IPR036282">
    <property type="entry name" value="Glutathione-S-Trfase_C_sf"/>
</dbReference>
<evidence type="ECO:0000256" key="1">
    <source>
        <dbReference type="ARBA" id="ARBA00006475"/>
    </source>
</evidence>
<dbReference type="CDD" id="cd03193">
    <property type="entry name" value="GST_C_Metaxin"/>
    <property type="match status" value="1"/>
</dbReference>
<proteinExistence type="inferred from homology"/>
<dbReference type="Pfam" id="PF17172">
    <property type="entry name" value="GST_N_4"/>
    <property type="match status" value="1"/>
</dbReference>
<keyword evidence="6" id="KW-1185">Reference proteome</keyword>
<evidence type="ECO:0000259" key="4">
    <source>
        <dbReference type="Pfam" id="PF17172"/>
    </source>
</evidence>
<feature type="domain" description="Metaxin glutathione S-transferase" evidence="3">
    <location>
        <begin position="216"/>
        <end position="263"/>
    </location>
</feature>
<dbReference type="InterPro" id="IPR050931">
    <property type="entry name" value="Mito_Protein_Transport_Metaxin"/>
</dbReference>
<accession>A0A194W370</accession>
<dbReference type="SFLD" id="SFLDG01200">
    <property type="entry name" value="SUF1.1"/>
    <property type="match status" value="1"/>
</dbReference>
<evidence type="ECO:0000256" key="2">
    <source>
        <dbReference type="ARBA" id="ARBA00007409"/>
    </source>
</evidence>
<reference evidence="5" key="1">
    <citation type="submission" date="2014-12" db="EMBL/GenBank/DDBJ databases">
        <title>Genome Sequence of Valsa Canker Pathogens Uncovers a Specific Adaption of Colonization on Woody Bark.</title>
        <authorList>
            <person name="Yin Z."/>
            <person name="Liu H."/>
            <person name="Gao X."/>
            <person name="Li Z."/>
            <person name="Song N."/>
            <person name="Ke X."/>
            <person name="Dai Q."/>
            <person name="Wu Y."/>
            <person name="Sun Y."/>
            <person name="Xu J.-R."/>
            <person name="Kang Z.K."/>
            <person name="Wang L."/>
            <person name="Huang L."/>
        </authorList>
    </citation>
    <scope>NUCLEOTIDE SEQUENCE [LARGE SCALE GENOMIC DNA]</scope>
    <source>
        <strain evidence="5">03-8</strain>
    </source>
</reference>
<evidence type="ECO:0008006" key="7">
    <source>
        <dbReference type="Google" id="ProtNLM"/>
    </source>
</evidence>
<dbReference type="InterPro" id="IPR012336">
    <property type="entry name" value="Thioredoxin-like_fold"/>
</dbReference>
<evidence type="ECO:0000313" key="6">
    <source>
        <dbReference type="Proteomes" id="UP000078559"/>
    </source>
</evidence>
<dbReference type="AlphaFoldDB" id="A0A194W370"/>
<name>A0A194W370_CYTMA</name>